<evidence type="ECO:0000313" key="1">
    <source>
        <dbReference type="EMBL" id="KAJ3556821.1"/>
    </source>
</evidence>
<sequence length="1949" mass="215861">MSLRPSSSASIVGIKLEDDEDAFHTLLDYVTRSLDQTIKPSGSADMTAMQRHLRGLVQKAHVNNNDALASALRDTQQRLHNLTARASDLDDEIQLSRLPSHLMFLLALSTPPEPSTLQFAELYEESRKNPQSPSAGLTWEKILAEEPFEGQHWEGVYGLPPGSVKGAEMWEAGSYMSDDSTPSLSPWDGDEDSERDLALPAYGSHDAYDTERSPSSANLHTDEYVSPTLSAAARYGYRYEVEDLQARQYWKSDWKIDAPTNETFNIGEASTLGPTLRRLLGSGRQNGSAVQERYINEHDAVREVLLGLQGVHNIMIEWVHTGPSAPSYQPSPDAPALLHISLSAQCSILESFAITATTLEHLRRFVKAMFAAAAGSPSGSSQFSPRRSTRTLEAFAEAIDNELRQFDKWCASREEQICRAQAGVGDPVVVSFLSLESALRSRFSQSFTFLLDILRTLVQRSTRFASQAVSETLSPVWTLPDLPKRLRPAAITTLLLDTLLFTMQDSVSMGDMVTSNAFVRVFCSTARPLWSMIYRWLKDGMPVPELSSAPVPSWKSLYVSDEEFFIEDNELPLLDPDFWREGFVLSMSEDGPEDDMNDLDVRAIPLFLRKIAQHILEAGKAIGLLRALGIPNAVDEGYNDKWMDAWRPFEEVLKESSAHRKDNTVASTEDFARMVHDELVGPCSQAKAALTRILIDDCDLWPHLTAMQDLYLMRKGDIMTNYLDVVFARMDSNLRWDDFHFLNSSFTDIVNASSSRWIDPSLVRFSHRGGSLKSASIDRTVRAIEGLLIEYAVPFPLTYIFEPKAMQTYSSLFVFLLQIRRAKNALESILVRNANILPRGSAELKVFYAMRGRLSWFVNALLNFICTNVLHTQVLSFHNDLKKINSLDGMIDLHNDHLNKLESRCLLQRNTASLHRAIISVLDMTLHFSDCFVAYANDVTHDISRISIASTTFHRHRSRKQRHQRRNIIGFSQTMSKPPVDDLSSSSESDPEEDLASAVEPPFTAPMAASVSFADEGFVERVGKMSSELDALEAVTVLPDLGRMVTGIKKSRIFRPKVACDRGARLNAYFAFVYFIPSAFIWLPAQGQAAVGRATVVLGIANVQCLILINASAKTFRANTASPFPPVPLSFSFLSPRETRRPPASLSSTSSSTSLIMSRLTANPFAKHFEFPRAGPLLTPPDTESEYHGQALQPPPAPVPPPLALGIDLGEPASSHRSVASATTEIPQPRKGPSVQYIHSGPREARERVVQRGIRWLVVVVPPISVVTEHGHFGHTLSIGSPERLSQGVLMPLFPTMNGQLGAIAREFGFPSHAGLCLYLHTTVDGITTTPRISDESWQMLWSAYFEPRSPTSTVPTGQLPISGRIEFDIDMRKARWYEVWLGSGRRDLVDVPVSVTPSRPQSVFHWRGDSRTTFLDDQQEDQMDSGSMLTIARGHSRPGSRHIPRKLSLLDRIEGLSIRSGSRLVPRNLSPPSPGPLAREAVPGLSPVVQEDEPKTARKDINMFVNSWRASASLAGSSPLAATGQTSLDPANMPNDLPLAEVELDEELNLDDFAWSVSSLGPPDYGSWEDDDEVQSIESWRLPSVHLDRRLQGSVCLTPTTQTSWGPVWDSEDDISSASSVSRLPTPDIAARMLEDCPPTPSTATSWGPPSYPASPVSEASFALSMDIAHRNAGSVALTPTTATSWGPPLDWPPSPATPYRVHTPDVGQRSFDVDEPWHHVWPYQKSADSCEVDGRLYGFVYPYYNASSPSQPEANQSSGPWKHVWPYHPSSAEVKEKESTGPYPLVFPPYKTSSAPEPWHQVWPYHAIENSVQIEEASTSSTSKNDAEPWKLVWPYRTVQKDEQQQAAPYPFAFPYCEGVSSSAPGPWNQVWPYHTASGDDQQAAGPYPFTFPYYETASAAEPASSASTSGPWKQVWPYNTAKLNAANPKQALQGGGTMETGLALPS</sequence>
<gene>
    <name evidence="1" type="ORF">NM688_g1810</name>
</gene>
<organism evidence="1 2">
    <name type="scientific">Phlebia brevispora</name>
    <dbReference type="NCBI Taxonomy" id="194682"/>
    <lineage>
        <taxon>Eukaryota</taxon>
        <taxon>Fungi</taxon>
        <taxon>Dikarya</taxon>
        <taxon>Basidiomycota</taxon>
        <taxon>Agaricomycotina</taxon>
        <taxon>Agaricomycetes</taxon>
        <taxon>Polyporales</taxon>
        <taxon>Meruliaceae</taxon>
        <taxon>Phlebia</taxon>
    </lineage>
</organism>
<reference evidence="1" key="1">
    <citation type="submission" date="2022-07" db="EMBL/GenBank/DDBJ databases">
        <title>Genome Sequence of Phlebia brevispora.</title>
        <authorList>
            <person name="Buettner E."/>
        </authorList>
    </citation>
    <scope>NUCLEOTIDE SEQUENCE</scope>
    <source>
        <strain evidence="1">MPL23</strain>
    </source>
</reference>
<dbReference type="Proteomes" id="UP001148662">
    <property type="component" value="Unassembled WGS sequence"/>
</dbReference>
<evidence type="ECO:0000313" key="2">
    <source>
        <dbReference type="Proteomes" id="UP001148662"/>
    </source>
</evidence>
<comment type="caution">
    <text evidence="1">The sequence shown here is derived from an EMBL/GenBank/DDBJ whole genome shotgun (WGS) entry which is preliminary data.</text>
</comment>
<name>A0ACC1TAP5_9APHY</name>
<dbReference type="EMBL" id="JANHOG010000208">
    <property type="protein sequence ID" value="KAJ3556821.1"/>
    <property type="molecule type" value="Genomic_DNA"/>
</dbReference>
<keyword evidence="2" id="KW-1185">Reference proteome</keyword>
<proteinExistence type="predicted"/>
<accession>A0ACC1TAP5</accession>
<protein>
    <submittedName>
        <fullName evidence="1">Uncharacterized protein</fullName>
    </submittedName>
</protein>